<dbReference type="Proteomes" id="UP000216107">
    <property type="component" value="Unassembled WGS sequence"/>
</dbReference>
<organism evidence="8 9">
    <name type="scientific">Candidatus Dactylopiibacterium carminicum</name>
    <dbReference type="NCBI Taxonomy" id="857335"/>
    <lineage>
        <taxon>Bacteria</taxon>
        <taxon>Pseudomonadati</taxon>
        <taxon>Pseudomonadota</taxon>
        <taxon>Betaproteobacteria</taxon>
        <taxon>Rhodocyclales</taxon>
        <taxon>Rhodocyclaceae</taxon>
        <taxon>Candidatus Dactylopiibacterium</taxon>
    </lineage>
</organism>
<dbReference type="InterPro" id="IPR006690">
    <property type="entry name" value="OMPA-like_CS"/>
</dbReference>
<dbReference type="InterPro" id="IPR050330">
    <property type="entry name" value="Bact_OuterMem_StrucFunc"/>
</dbReference>
<name>A0A272EMF1_9RHOO</name>
<sequence length="264" mass="27774">MHIRKGKLMKKLQLIALASIASLGLITGAQAQSKDDIVVASKNSDLPYAIDANGVVVRNNTGWCWRTSNWTKELAQKVKVVGSDLPVGCLCEKEIFDKAVCEKPAPAPVAAVAPAAPAPAPAAKPVPVPAPAPAAQKVNLPSDALFAYDKAELSAEGQANLTKLADQAKQLTQLEVIIAVGHADRIGSDSYNLPLSEKRAASVKNFLVGQGIPANKVYTEGKGETQPVTGDACRNLGAENGRNKKLVDCLAPDRRVEIEAIGTK</sequence>
<protein>
    <recommendedName>
        <fullName evidence="6">OmpA-like domain-containing protein</fullName>
    </recommendedName>
</protein>
<evidence type="ECO:0000313" key="10">
    <source>
        <dbReference type="Proteomes" id="UP000623509"/>
    </source>
</evidence>
<feature type="domain" description="OmpA-like" evidence="6">
    <location>
        <begin position="133"/>
        <end position="264"/>
    </location>
</feature>
<keyword evidence="5" id="KW-0732">Signal</keyword>
<dbReference type="PANTHER" id="PTHR30329">
    <property type="entry name" value="STATOR ELEMENT OF FLAGELLAR MOTOR COMPLEX"/>
    <property type="match status" value="1"/>
</dbReference>
<gene>
    <name evidence="7" type="ORF">BGI27_17555</name>
    <name evidence="8" type="ORF">CGU29_17295</name>
</gene>
<evidence type="ECO:0000313" key="9">
    <source>
        <dbReference type="Proteomes" id="UP000216107"/>
    </source>
</evidence>
<evidence type="ECO:0000256" key="5">
    <source>
        <dbReference type="SAM" id="SignalP"/>
    </source>
</evidence>
<dbReference type="InterPro" id="IPR006664">
    <property type="entry name" value="OMP_bac"/>
</dbReference>
<evidence type="ECO:0000259" key="6">
    <source>
        <dbReference type="PROSITE" id="PS51123"/>
    </source>
</evidence>
<dbReference type="GO" id="GO:0009279">
    <property type="term" value="C:cell outer membrane"/>
    <property type="evidence" value="ECO:0007669"/>
    <property type="project" value="UniProtKB-SubCell"/>
</dbReference>
<accession>A0A272EMF1</accession>
<dbReference type="EMBL" id="MDUX01000116">
    <property type="protein sequence ID" value="KAF7597671.1"/>
    <property type="molecule type" value="Genomic_DNA"/>
</dbReference>
<comment type="caution">
    <text evidence="8">The sequence shown here is derived from an EMBL/GenBank/DDBJ whole genome shotgun (WGS) entry which is preliminary data.</text>
</comment>
<dbReference type="SUPFAM" id="SSF103088">
    <property type="entry name" value="OmpA-like"/>
    <property type="match status" value="1"/>
</dbReference>
<comment type="subcellular location">
    <subcellularLocation>
        <location evidence="1">Cell outer membrane</location>
    </subcellularLocation>
</comment>
<dbReference type="Gene3D" id="3.30.1330.60">
    <property type="entry name" value="OmpA-like domain"/>
    <property type="match status" value="1"/>
</dbReference>
<feature type="signal peptide" evidence="5">
    <location>
        <begin position="1"/>
        <end position="31"/>
    </location>
</feature>
<dbReference type="Proteomes" id="UP000623509">
    <property type="component" value="Unassembled WGS sequence"/>
</dbReference>
<dbReference type="InterPro" id="IPR006665">
    <property type="entry name" value="OmpA-like"/>
</dbReference>
<dbReference type="InterPro" id="IPR036737">
    <property type="entry name" value="OmpA-like_sf"/>
</dbReference>
<dbReference type="PRINTS" id="PR01021">
    <property type="entry name" value="OMPADOMAIN"/>
</dbReference>
<dbReference type="OrthoDB" id="1149075at2"/>
<keyword evidence="10" id="KW-1185">Reference proteome</keyword>
<proteinExistence type="predicted"/>
<dbReference type="CDD" id="cd07185">
    <property type="entry name" value="OmpA_C-like"/>
    <property type="match status" value="1"/>
</dbReference>
<keyword evidence="3" id="KW-0998">Cell outer membrane</keyword>
<dbReference type="PROSITE" id="PS51123">
    <property type="entry name" value="OMPA_2"/>
    <property type="match status" value="1"/>
</dbReference>
<evidence type="ECO:0000313" key="8">
    <source>
        <dbReference type="EMBL" id="PAS91287.1"/>
    </source>
</evidence>
<evidence type="ECO:0000256" key="2">
    <source>
        <dbReference type="ARBA" id="ARBA00023136"/>
    </source>
</evidence>
<reference evidence="8 9" key="2">
    <citation type="submission" date="2017-07" db="EMBL/GenBank/DDBJ databases">
        <title>Candidatus Dactylopiibacterium carminicum, a nitrogen-fixing symbiont of the cochineal insect Dactylopius coccus and Dactylopius opuntiae (Hemiptera: Coccoidea: Dactylopiidae).</title>
        <authorList>
            <person name="Vera A."/>
        </authorList>
    </citation>
    <scope>NUCLEOTIDE SEQUENCE [LARGE SCALE GENOMIC DNA]</scope>
    <source>
        <strain evidence="8 9">NFDCM</strain>
    </source>
</reference>
<dbReference type="Pfam" id="PF00691">
    <property type="entry name" value="OmpA"/>
    <property type="match status" value="1"/>
</dbReference>
<dbReference type="PANTHER" id="PTHR30329:SF21">
    <property type="entry name" value="LIPOPROTEIN YIAD-RELATED"/>
    <property type="match status" value="1"/>
</dbReference>
<dbReference type="AlphaFoldDB" id="A0A272EMF1"/>
<evidence type="ECO:0000256" key="4">
    <source>
        <dbReference type="PROSITE-ProRule" id="PRU00473"/>
    </source>
</evidence>
<evidence type="ECO:0000313" key="7">
    <source>
        <dbReference type="EMBL" id="KAF7597671.1"/>
    </source>
</evidence>
<reference evidence="7 10" key="1">
    <citation type="submission" date="2016-08" db="EMBL/GenBank/DDBJ databases">
        <title>Candidatus Dactylopiibacterium carminicum genome sequence.</title>
        <authorList>
            <person name="Ramirez-Puebla S.T."/>
            <person name="Ormeno-Orrillo E."/>
            <person name="Vera-Ponce De Leon A."/>
            <person name="Luis L."/>
            <person name="Sanchez-Flores A."/>
            <person name="Monica R."/>
            <person name="Martinez-Romero E."/>
        </authorList>
    </citation>
    <scope>NUCLEOTIDE SEQUENCE [LARGE SCALE GENOMIC DNA]</scope>
    <source>
        <strain evidence="7">END1</strain>
    </source>
</reference>
<feature type="chain" id="PRO_5012402529" description="OmpA-like domain-containing protein" evidence="5">
    <location>
        <begin position="32"/>
        <end position="264"/>
    </location>
</feature>
<evidence type="ECO:0000256" key="1">
    <source>
        <dbReference type="ARBA" id="ARBA00004442"/>
    </source>
</evidence>
<dbReference type="EMBL" id="NMRN01000113">
    <property type="protein sequence ID" value="PAS91287.1"/>
    <property type="molecule type" value="Genomic_DNA"/>
</dbReference>
<dbReference type="PROSITE" id="PS01068">
    <property type="entry name" value="OMPA_1"/>
    <property type="match status" value="1"/>
</dbReference>
<evidence type="ECO:0000256" key="3">
    <source>
        <dbReference type="ARBA" id="ARBA00023237"/>
    </source>
</evidence>
<keyword evidence="2 4" id="KW-0472">Membrane</keyword>